<dbReference type="EnsemblPlants" id="AET3Gv20330100.42">
    <property type="protein sequence ID" value="AET3Gv20330100.42"/>
    <property type="gene ID" value="AET3Gv20330100"/>
</dbReference>
<reference evidence="1" key="5">
    <citation type="journal article" date="2021" name="G3 (Bethesda)">
        <title>Aegilops tauschii genome assembly Aet v5.0 features greater sequence contiguity and improved annotation.</title>
        <authorList>
            <person name="Wang L."/>
            <person name="Zhu T."/>
            <person name="Rodriguez J.C."/>
            <person name="Deal K.R."/>
            <person name="Dubcovsky J."/>
            <person name="McGuire P.E."/>
            <person name="Lux T."/>
            <person name="Spannagl M."/>
            <person name="Mayer K.F.X."/>
            <person name="Baldrich P."/>
            <person name="Meyers B.C."/>
            <person name="Huo N."/>
            <person name="Gu Y.Q."/>
            <person name="Zhou H."/>
            <person name="Devos K.M."/>
            <person name="Bennetzen J.L."/>
            <person name="Unver T."/>
            <person name="Budak H."/>
            <person name="Gulick P.J."/>
            <person name="Galiba G."/>
            <person name="Kalapos B."/>
            <person name="Nelson D.R."/>
            <person name="Li P."/>
            <person name="You F.M."/>
            <person name="Luo M.C."/>
            <person name="Dvorak J."/>
        </authorList>
    </citation>
    <scope>NUCLEOTIDE SEQUENCE [LARGE SCALE GENOMIC DNA]</scope>
    <source>
        <strain evidence="1">cv. AL8/78</strain>
    </source>
</reference>
<reference evidence="2" key="2">
    <citation type="journal article" date="2017" name="Nat. Plants">
        <title>The Aegilops tauschii genome reveals multiple impacts of transposons.</title>
        <authorList>
            <person name="Zhao G."/>
            <person name="Zou C."/>
            <person name="Li K."/>
            <person name="Wang K."/>
            <person name="Li T."/>
            <person name="Gao L."/>
            <person name="Zhang X."/>
            <person name="Wang H."/>
            <person name="Yang Z."/>
            <person name="Liu X."/>
            <person name="Jiang W."/>
            <person name="Mao L."/>
            <person name="Kong X."/>
            <person name="Jiao Y."/>
            <person name="Jia J."/>
        </authorList>
    </citation>
    <scope>NUCLEOTIDE SEQUENCE [LARGE SCALE GENOMIC DNA]</scope>
    <source>
        <strain evidence="2">cv. AL8/78</strain>
    </source>
</reference>
<name>A0A453EG87_AEGTS</name>
<reference evidence="2" key="1">
    <citation type="journal article" date="2014" name="Science">
        <title>Ancient hybridizations among the ancestral genomes of bread wheat.</title>
        <authorList>
            <consortium name="International Wheat Genome Sequencing Consortium,"/>
            <person name="Marcussen T."/>
            <person name="Sandve S.R."/>
            <person name="Heier L."/>
            <person name="Spannagl M."/>
            <person name="Pfeifer M."/>
            <person name="Jakobsen K.S."/>
            <person name="Wulff B.B."/>
            <person name="Steuernagel B."/>
            <person name="Mayer K.F."/>
            <person name="Olsen O.A."/>
        </authorList>
    </citation>
    <scope>NUCLEOTIDE SEQUENCE [LARGE SCALE GENOMIC DNA]</scope>
    <source>
        <strain evidence="2">cv. AL8/78</strain>
    </source>
</reference>
<dbReference type="Proteomes" id="UP000015105">
    <property type="component" value="Chromosome 3D"/>
</dbReference>
<reference evidence="1" key="3">
    <citation type="journal article" date="2017" name="Nature">
        <title>Genome sequence of the progenitor of the wheat D genome Aegilops tauschii.</title>
        <authorList>
            <person name="Luo M.C."/>
            <person name="Gu Y.Q."/>
            <person name="Puiu D."/>
            <person name="Wang H."/>
            <person name="Twardziok S.O."/>
            <person name="Deal K.R."/>
            <person name="Huo N."/>
            <person name="Zhu T."/>
            <person name="Wang L."/>
            <person name="Wang Y."/>
            <person name="McGuire P.E."/>
            <person name="Liu S."/>
            <person name="Long H."/>
            <person name="Ramasamy R.K."/>
            <person name="Rodriguez J.C."/>
            <person name="Van S.L."/>
            <person name="Yuan L."/>
            <person name="Wang Z."/>
            <person name="Xia Z."/>
            <person name="Xiao L."/>
            <person name="Anderson O.D."/>
            <person name="Ouyang S."/>
            <person name="Liang Y."/>
            <person name="Zimin A.V."/>
            <person name="Pertea G."/>
            <person name="Qi P."/>
            <person name="Bennetzen J.L."/>
            <person name="Dai X."/>
            <person name="Dawson M.W."/>
            <person name="Muller H.G."/>
            <person name="Kugler K."/>
            <person name="Rivarola-Duarte L."/>
            <person name="Spannagl M."/>
            <person name="Mayer K.F.X."/>
            <person name="Lu F.H."/>
            <person name="Bevan M.W."/>
            <person name="Leroy P."/>
            <person name="Li P."/>
            <person name="You F.M."/>
            <person name="Sun Q."/>
            <person name="Liu Z."/>
            <person name="Lyons E."/>
            <person name="Wicker T."/>
            <person name="Salzberg S.L."/>
            <person name="Devos K.M."/>
            <person name="Dvorak J."/>
        </authorList>
    </citation>
    <scope>NUCLEOTIDE SEQUENCE [LARGE SCALE GENOMIC DNA]</scope>
    <source>
        <strain evidence="1">cv. AL8/78</strain>
    </source>
</reference>
<dbReference type="AlphaFoldDB" id="A0A453EG87"/>
<dbReference type="Gramene" id="AET3Gv20330100.42">
    <property type="protein sequence ID" value="AET3Gv20330100.42"/>
    <property type="gene ID" value="AET3Gv20330100"/>
</dbReference>
<proteinExistence type="predicted"/>
<accession>A0A453EG87</accession>
<evidence type="ECO:0000313" key="1">
    <source>
        <dbReference type="EnsemblPlants" id="AET3Gv20330100.42"/>
    </source>
</evidence>
<organism evidence="1 2">
    <name type="scientific">Aegilops tauschii subsp. strangulata</name>
    <name type="common">Goatgrass</name>
    <dbReference type="NCBI Taxonomy" id="200361"/>
    <lineage>
        <taxon>Eukaryota</taxon>
        <taxon>Viridiplantae</taxon>
        <taxon>Streptophyta</taxon>
        <taxon>Embryophyta</taxon>
        <taxon>Tracheophyta</taxon>
        <taxon>Spermatophyta</taxon>
        <taxon>Magnoliopsida</taxon>
        <taxon>Liliopsida</taxon>
        <taxon>Poales</taxon>
        <taxon>Poaceae</taxon>
        <taxon>BOP clade</taxon>
        <taxon>Pooideae</taxon>
        <taxon>Triticodae</taxon>
        <taxon>Triticeae</taxon>
        <taxon>Triticinae</taxon>
        <taxon>Aegilops</taxon>
    </lineage>
</organism>
<keyword evidence="2" id="KW-1185">Reference proteome</keyword>
<protein>
    <submittedName>
        <fullName evidence="1">Uncharacterized protein</fullName>
    </submittedName>
</protein>
<sequence length="213" mass="24705">MKPTHMYHQLSQVSNITLLTVINLSKTMYQANEAAAIECVELDTTASPQDNNNQDDFRFNEVREQGKHAGLDIDINIPLSNSGIDDKQKHVEDFQHTMHPLDIARQKYFFFDDMTPTCRIFVDHDDCGNEITEPELWRDLDTDSNAYEAQIEEAKKKYKSNTSKDIIKGFSSQKEPATTEMCKYRNFLPGFEEIDDIIDLTWDNAKTCYYPMR</sequence>
<reference evidence="1" key="4">
    <citation type="submission" date="2019-03" db="UniProtKB">
        <authorList>
            <consortium name="EnsemblPlants"/>
        </authorList>
    </citation>
    <scope>IDENTIFICATION</scope>
</reference>
<evidence type="ECO:0000313" key="2">
    <source>
        <dbReference type="Proteomes" id="UP000015105"/>
    </source>
</evidence>